<dbReference type="AlphaFoldDB" id="A0A4P6EDS1"/>
<gene>
    <name evidence="2" type="ORF">ET475_10715</name>
</gene>
<keyword evidence="1" id="KW-1133">Transmembrane helix</keyword>
<evidence type="ECO:0000313" key="2">
    <source>
        <dbReference type="EMBL" id="QAY60412.1"/>
    </source>
</evidence>
<reference evidence="2 3" key="1">
    <citation type="submission" date="2019-01" db="EMBL/GenBank/DDBJ databases">
        <title>Genome sequencing of strain DFW100M-13.</title>
        <authorList>
            <person name="Heo J."/>
            <person name="Kim S.-J."/>
            <person name="Kim J.-S."/>
            <person name="Hong S.-B."/>
            <person name="Kwon S.-W."/>
        </authorList>
    </citation>
    <scope>NUCLEOTIDE SEQUENCE [LARGE SCALE GENOMIC DNA]</scope>
    <source>
        <strain evidence="2 3">DFW100M-13</strain>
    </source>
</reference>
<evidence type="ECO:0000256" key="1">
    <source>
        <dbReference type="SAM" id="Phobius"/>
    </source>
</evidence>
<keyword evidence="1" id="KW-0812">Transmembrane</keyword>
<proteinExistence type="predicted"/>
<keyword evidence="1" id="KW-0472">Membrane</keyword>
<dbReference type="OrthoDB" id="4827946at2"/>
<dbReference type="Proteomes" id="UP000293995">
    <property type="component" value="Chromosome"/>
</dbReference>
<dbReference type="RefSeq" id="WP_129389755.1">
    <property type="nucleotide sequence ID" value="NZ_CP035494.1"/>
</dbReference>
<sequence>MDDEGIGQLIAAADPEMQTADSEPTLRQMEIRDRIYAGIYMSSMMPARGVARRRWAVRTPLAVLTAVLAFLLVVAPAVIRTAPASAVTPRPLPFTPTSQSPQDVLEMVKRTVATEQHSGPRTPLRESYSVGWYLQLALGDGAVKSAAVIAPQITSTVWSADLSGRTTISAGAPYSADAGDSIPAADAPVKGTVLVDTPFGAGQFETPIPLPPGDSTRDIVNMLKQAGLASGGRGADMIDAIVNTFSYWTLTSEQQRVLLGVVLAESDVFVLGSTVDRADRDVIGVAADSSSFPGVRKILLVSRDTGRIVAVEAQRTTEAYGIPAGSVISYTLWDVDK</sequence>
<feature type="transmembrane region" description="Helical" evidence="1">
    <location>
        <begin position="61"/>
        <end position="79"/>
    </location>
</feature>
<keyword evidence="3" id="KW-1185">Reference proteome</keyword>
<dbReference type="EMBL" id="CP035494">
    <property type="protein sequence ID" value="QAY60412.1"/>
    <property type="molecule type" value="Genomic_DNA"/>
</dbReference>
<organism evidence="2 3">
    <name type="scientific">Microbacterium protaetiae</name>
    <dbReference type="NCBI Taxonomy" id="2509458"/>
    <lineage>
        <taxon>Bacteria</taxon>
        <taxon>Bacillati</taxon>
        <taxon>Actinomycetota</taxon>
        <taxon>Actinomycetes</taxon>
        <taxon>Micrococcales</taxon>
        <taxon>Microbacteriaceae</taxon>
        <taxon>Microbacterium</taxon>
    </lineage>
</organism>
<dbReference type="KEGG" id="mprt:ET475_10715"/>
<accession>A0A4P6EDS1</accession>
<name>A0A4P6EDS1_9MICO</name>
<evidence type="ECO:0008006" key="4">
    <source>
        <dbReference type="Google" id="ProtNLM"/>
    </source>
</evidence>
<protein>
    <recommendedName>
        <fullName evidence="4">CU044_5270 family protein</fullName>
    </recommendedName>
</protein>
<evidence type="ECO:0000313" key="3">
    <source>
        <dbReference type="Proteomes" id="UP000293995"/>
    </source>
</evidence>